<evidence type="ECO:0000313" key="3">
    <source>
        <dbReference type="Proteomes" id="UP000006764"/>
    </source>
</evidence>
<dbReference type="Proteomes" id="UP000006764">
    <property type="component" value="Chromosome"/>
</dbReference>
<dbReference type="OrthoDB" id="3182121at2"/>
<dbReference type="KEGG" id="apac:S7S_06630"/>
<feature type="domain" description="FAS1-like dehydratase" evidence="1">
    <location>
        <begin position="5"/>
        <end position="137"/>
    </location>
</feature>
<evidence type="ECO:0000313" key="2">
    <source>
        <dbReference type="EMBL" id="AJD47742.1"/>
    </source>
</evidence>
<dbReference type="CDD" id="cd03441">
    <property type="entry name" value="R_hydratase_like"/>
    <property type="match status" value="1"/>
</dbReference>
<dbReference type="STRING" id="391936.S7S_06630"/>
<dbReference type="InterPro" id="IPR029069">
    <property type="entry name" value="HotDog_dom_sf"/>
</dbReference>
<dbReference type="AlphaFoldDB" id="A0A0B4XN54"/>
<dbReference type="PIRSF" id="PIRSF018072">
    <property type="entry name" value="UCP018072"/>
    <property type="match status" value="1"/>
</dbReference>
<dbReference type="InterPro" id="IPR016709">
    <property type="entry name" value="HadA-like"/>
</dbReference>
<accession>A0A0B4XN54</accession>
<protein>
    <submittedName>
        <fullName evidence="2">Acyl dehydratase</fullName>
    </submittedName>
</protein>
<dbReference type="SUPFAM" id="SSF54637">
    <property type="entry name" value="Thioesterase/thiol ester dehydrase-isomerase"/>
    <property type="match status" value="1"/>
</dbReference>
<evidence type="ECO:0000259" key="1">
    <source>
        <dbReference type="Pfam" id="PF13452"/>
    </source>
</evidence>
<proteinExistence type="predicted"/>
<reference evidence="2 3" key="1">
    <citation type="journal article" date="2012" name="J. Bacteriol.">
        <title>Genome sequence of an alkane-degrading bacterium, Alcanivorax pacificus type strain W11-5, isolated from deep sea sediment.</title>
        <authorList>
            <person name="Lai Q."/>
            <person name="Shao Z."/>
        </authorList>
    </citation>
    <scope>NUCLEOTIDE SEQUENCE [LARGE SCALE GENOMIC DNA]</scope>
    <source>
        <strain evidence="2 3">W11-5</strain>
    </source>
</reference>
<organism evidence="2 3">
    <name type="scientific">Isoalcanivorax pacificus W11-5</name>
    <dbReference type="NCBI Taxonomy" id="391936"/>
    <lineage>
        <taxon>Bacteria</taxon>
        <taxon>Pseudomonadati</taxon>
        <taxon>Pseudomonadota</taxon>
        <taxon>Gammaproteobacteria</taxon>
        <taxon>Oceanospirillales</taxon>
        <taxon>Alcanivoracaceae</taxon>
        <taxon>Isoalcanivorax</taxon>
    </lineage>
</organism>
<dbReference type="InterPro" id="IPR039569">
    <property type="entry name" value="FAS1-like_DH_region"/>
</dbReference>
<sequence length="147" mass="16088">MIDTSFIGAALPAFSADVEAGRLRFFAKAIGQADPVYLDEQAARAAGFDGIPVPPTFLFCLEMESPNPAALREMLNIDIGRVLHGEQQFVYHAPAYVGDRLTFTPTVADIYAKKGGALEFVVRDTRVTNRRDELVAELRCVTVVRNG</sequence>
<dbReference type="RefSeq" id="WP_008738956.1">
    <property type="nucleotide sequence ID" value="NZ_CP004387.1"/>
</dbReference>
<dbReference type="Pfam" id="PF13452">
    <property type="entry name" value="FAS1_DH_region"/>
    <property type="match status" value="1"/>
</dbReference>
<dbReference type="Gene3D" id="3.10.129.10">
    <property type="entry name" value="Hotdog Thioesterase"/>
    <property type="match status" value="1"/>
</dbReference>
<name>A0A0B4XN54_9GAMM</name>
<gene>
    <name evidence="2" type="ORF">S7S_06630</name>
</gene>
<keyword evidence="3" id="KW-1185">Reference proteome</keyword>
<dbReference type="EMBL" id="CP004387">
    <property type="protein sequence ID" value="AJD47742.1"/>
    <property type="molecule type" value="Genomic_DNA"/>
</dbReference>
<dbReference type="HOGENOM" id="CLU_116276_1_1_6"/>